<evidence type="ECO:0000313" key="3">
    <source>
        <dbReference type="WBParaSite" id="MCU_001175-RA"/>
    </source>
</evidence>
<dbReference type="Gene3D" id="2.60.40.420">
    <property type="entry name" value="Cupredoxins - blue copper proteins"/>
    <property type="match status" value="1"/>
</dbReference>
<keyword evidence="2" id="KW-0812">Transmembrane</keyword>
<dbReference type="WBParaSite" id="MCU_001175-RA">
    <property type="protein sequence ID" value="MCU_001175-RA"/>
    <property type="gene ID" value="MCU_001175"/>
</dbReference>
<evidence type="ECO:0000256" key="2">
    <source>
        <dbReference type="SAM" id="Phobius"/>
    </source>
</evidence>
<reference evidence="3" key="1">
    <citation type="submission" date="2019-11" db="UniProtKB">
        <authorList>
            <consortium name="WormBaseParasite"/>
        </authorList>
    </citation>
    <scope>IDENTIFICATION</scope>
</reference>
<feature type="region of interest" description="Disordered" evidence="1">
    <location>
        <begin position="128"/>
        <end position="160"/>
    </location>
</feature>
<dbReference type="SUPFAM" id="SSF49503">
    <property type="entry name" value="Cupredoxins"/>
    <property type="match status" value="1"/>
</dbReference>
<dbReference type="InterPro" id="IPR008972">
    <property type="entry name" value="Cupredoxin"/>
</dbReference>
<keyword evidence="2" id="KW-0472">Membrane</keyword>
<proteinExistence type="predicted"/>
<accession>A0A5K3EK86</accession>
<dbReference type="AlphaFoldDB" id="A0A5K3EK86"/>
<keyword evidence="2" id="KW-1133">Transmembrane helix</keyword>
<organism evidence="3">
    <name type="scientific">Mesocestoides corti</name>
    <name type="common">Flatworm</name>
    <dbReference type="NCBI Taxonomy" id="53468"/>
    <lineage>
        <taxon>Eukaryota</taxon>
        <taxon>Metazoa</taxon>
        <taxon>Spiralia</taxon>
        <taxon>Lophotrochozoa</taxon>
        <taxon>Platyhelminthes</taxon>
        <taxon>Cestoda</taxon>
        <taxon>Eucestoda</taxon>
        <taxon>Cyclophyllidea</taxon>
        <taxon>Mesocestoididae</taxon>
        <taxon>Mesocestoides</taxon>
    </lineage>
</organism>
<feature type="transmembrane region" description="Helical" evidence="2">
    <location>
        <begin position="6"/>
        <end position="24"/>
    </location>
</feature>
<evidence type="ECO:0000256" key="1">
    <source>
        <dbReference type="SAM" id="MobiDB-lite"/>
    </source>
</evidence>
<name>A0A5K3EK86_MESCO</name>
<sequence length="281" mass="31721">MTASRQTAYSTLVLFTIVFVFGNFRINAKTHLIYWNPLNIIFRVKPAAVLHVEPRDSVIFVCPKDEYFILWTYNKQAFDDCSTPTGSKFSVNILYRCSFKSSIEAPSAQNRDTSHFGRWLSRSLGNHSITSTTPLSPTRARLPTMKRPQRGQRSGSAGSEQGEAFTLLINEVAWSTGIPSFQKNRPVFFTAQPKICLEENMRLTIVQGEYSLTKEGFNVINENSLKEIGTSVSIRHTSRNCSRNIPEKCRRNVNLHPTMSANWHSACLPSLVLLVSLRAIT</sequence>
<protein>
    <submittedName>
        <fullName evidence="3">Ephrin RBD domain-containing protein</fullName>
    </submittedName>
</protein>